<comment type="subcellular location">
    <subcellularLocation>
        <location evidence="2">Cytoplasm</location>
    </subcellularLocation>
    <subcellularLocation>
        <location evidence="1">Nucleus</location>
    </subcellularLocation>
</comment>
<dbReference type="InterPro" id="IPR025800">
    <property type="entry name" value="CaM-Lys-N-MeTrfase"/>
</dbReference>
<dbReference type="OrthoDB" id="413520at2759"/>
<evidence type="ECO:0000256" key="1">
    <source>
        <dbReference type="ARBA" id="ARBA00004123"/>
    </source>
</evidence>
<evidence type="ECO:0000256" key="3">
    <source>
        <dbReference type="ARBA" id="ARBA00022490"/>
    </source>
</evidence>
<dbReference type="Gene3D" id="3.40.50.150">
    <property type="entry name" value="Vaccinia Virus protein VP39"/>
    <property type="match status" value="1"/>
</dbReference>
<sequence length="209" mass="24065">MQNCKFESDCRDEKDCRTCTQDEKSQEKVGNPKRVVGKGAPRKRKDERLKPAFVSYKCGRSNKYGQCGKNVGTIGRHVLIFVCVTSKGKVFYIFEGLLTKRLFLTWSIELPSTFFKEFHGSLARVVKHLLKQSKASEAIFLSPKRGDSLHKFIERIRETGLNYELIEHYDDLIWSLHQKFLGGNDVSWPNYDAEHCYPLLLRISICGPV</sequence>
<dbReference type="GO" id="GO:0005634">
    <property type="term" value="C:nucleus"/>
    <property type="evidence" value="ECO:0007669"/>
    <property type="project" value="UniProtKB-SubCell"/>
</dbReference>
<keyword evidence="5 7" id="KW-0808">Transferase</keyword>
<dbReference type="Proteomes" id="UP000623129">
    <property type="component" value="Unassembled WGS sequence"/>
</dbReference>
<keyword evidence="4 7" id="KW-0489">Methyltransferase</keyword>
<keyword evidence="3" id="KW-0963">Cytoplasm</keyword>
<evidence type="ECO:0000313" key="7">
    <source>
        <dbReference type="EMBL" id="KAF3324994.1"/>
    </source>
</evidence>
<evidence type="ECO:0000256" key="5">
    <source>
        <dbReference type="ARBA" id="ARBA00022679"/>
    </source>
</evidence>
<dbReference type="GO" id="GO:0032259">
    <property type="term" value="P:methylation"/>
    <property type="evidence" value="ECO:0007669"/>
    <property type="project" value="UniProtKB-KW"/>
</dbReference>
<evidence type="ECO:0000256" key="4">
    <source>
        <dbReference type="ARBA" id="ARBA00022603"/>
    </source>
</evidence>
<keyword evidence="8" id="KW-1185">Reference proteome</keyword>
<comment type="caution">
    <text evidence="7">The sequence shown here is derived from an EMBL/GenBank/DDBJ whole genome shotgun (WGS) entry which is preliminary data.</text>
</comment>
<evidence type="ECO:0000313" key="8">
    <source>
        <dbReference type="Proteomes" id="UP000623129"/>
    </source>
</evidence>
<accession>A0A833QTD5</accession>
<reference evidence="7" key="1">
    <citation type="submission" date="2020-01" db="EMBL/GenBank/DDBJ databases">
        <title>Genome sequence of Kobresia littledalei, the first chromosome-level genome in the family Cyperaceae.</title>
        <authorList>
            <person name="Qu G."/>
        </authorList>
    </citation>
    <scope>NUCLEOTIDE SEQUENCE</scope>
    <source>
        <strain evidence="7">C.B.Clarke</strain>
        <tissue evidence="7">Leaf</tissue>
    </source>
</reference>
<keyword evidence="6" id="KW-0539">Nucleus</keyword>
<dbReference type="GO" id="GO:0005737">
    <property type="term" value="C:cytoplasm"/>
    <property type="evidence" value="ECO:0007669"/>
    <property type="project" value="UniProtKB-SubCell"/>
</dbReference>
<proteinExistence type="predicted"/>
<dbReference type="EMBL" id="SWLB01000021">
    <property type="protein sequence ID" value="KAF3324994.1"/>
    <property type="molecule type" value="Genomic_DNA"/>
</dbReference>
<dbReference type="PANTHER" id="PTHR13539:SF3">
    <property type="entry name" value="CALMODULIN-LYSINE N-METHYLTRANSFERASE"/>
    <property type="match status" value="1"/>
</dbReference>
<name>A0A833QTD5_9POAL</name>
<dbReference type="PANTHER" id="PTHR13539">
    <property type="entry name" value="CALMODULIN-LYSINE N-METHYLTRANSFERASE"/>
    <property type="match status" value="1"/>
</dbReference>
<dbReference type="InterPro" id="IPR029063">
    <property type="entry name" value="SAM-dependent_MTases_sf"/>
</dbReference>
<protein>
    <submittedName>
        <fullName evidence="7">Calmodulin-lysine N-methyltransferase</fullName>
    </submittedName>
</protein>
<evidence type="ECO:0000256" key="2">
    <source>
        <dbReference type="ARBA" id="ARBA00004496"/>
    </source>
</evidence>
<evidence type="ECO:0000256" key="6">
    <source>
        <dbReference type="ARBA" id="ARBA00023242"/>
    </source>
</evidence>
<dbReference type="GO" id="GO:0018025">
    <property type="term" value="F:calmodulin-lysine N-methyltransferase activity"/>
    <property type="evidence" value="ECO:0007669"/>
    <property type="project" value="InterPro"/>
</dbReference>
<organism evidence="7 8">
    <name type="scientific">Carex littledalei</name>
    <dbReference type="NCBI Taxonomy" id="544730"/>
    <lineage>
        <taxon>Eukaryota</taxon>
        <taxon>Viridiplantae</taxon>
        <taxon>Streptophyta</taxon>
        <taxon>Embryophyta</taxon>
        <taxon>Tracheophyta</taxon>
        <taxon>Spermatophyta</taxon>
        <taxon>Magnoliopsida</taxon>
        <taxon>Liliopsida</taxon>
        <taxon>Poales</taxon>
        <taxon>Cyperaceae</taxon>
        <taxon>Cyperoideae</taxon>
        <taxon>Cariceae</taxon>
        <taxon>Carex</taxon>
        <taxon>Carex subgen. Euthyceras</taxon>
    </lineage>
</organism>
<gene>
    <name evidence="7" type="ORF">FCM35_KLT11151</name>
</gene>
<dbReference type="AlphaFoldDB" id="A0A833QTD5"/>